<feature type="transmembrane region" description="Helical" evidence="1">
    <location>
        <begin position="48"/>
        <end position="69"/>
    </location>
</feature>
<feature type="transmembrane region" description="Helical" evidence="1">
    <location>
        <begin position="336"/>
        <end position="360"/>
    </location>
</feature>
<keyword evidence="1" id="KW-1133">Transmembrane helix</keyword>
<dbReference type="RefSeq" id="WP_066608203.1">
    <property type="nucleotide sequence ID" value="NZ_FORY01000025.1"/>
</dbReference>
<feature type="transmembrane region" description="Helical" evidence="1">
    <location>
        <begin position="254"/>
        <end position="274"/>
    </location>
</feature>
<keyword evidence="1" id="KW-0472">Membrane</keyword>
<dbReference type="InterPro" id="IPR048041">
    <property type="entry name" value="VpsF-like"/>
</dbReference>
<reference evidence="2 3" key="1">
    <citation type="submission" date="2016-10" db="EMBL/GenBank/DDBJ databases">
        <authorList>
            <person name="de Groot N.N."/>
        </authorList>
    </citation>
    <scope>NUCLEOTIDE SEQUENCE [LARGE SCALE GENOMIC DNA]</scope>
    <source>
        <strain evidence="2 3">CGMCC 1.8891</strain>
    </source>
</reference>
<name>A0A1I3WGL4_9RHOB</name>
<evidence type="ECO:0000256" key="1">
    <source>
        <dbReference type="SAM" id="Phobius"/>
    </source>
</evidence>
<dbReference type="NCBIfam" id="NF038256">
    <property type="entry name" value="exopoly_VpsF"/>
    <property type="match status" value="1"/>
</dbReference>
<feature type="transmembrane region" description="Helical" evidence="1">
    <location>
        <begin position="81"/>
        <end position="102"/>
    </location>
</feature>
<sequence>MNESSCSVGDYFRQSWGGSGALFLIGLFLRLALSNGLLNQFIPYTLPGGSIVFKIHIGTVLILTAFLLRSKKIYFPQQFRAVGRSSYAFMLILVYATIWLVLQFGISSVAYLVDTFFCALFGALYLLNARRVVAWSAFKMIVVFTGINSVVAIFEFITRAHFLPDPGFRFYYFRSYALFGHPLLNALLTGVVGIFVLRDRSLGRWSLLYFLLATIAILSFGGRAALVMFVLVAVTSELIDFSCRFFAGRATWKHLITMQIATPVLISSGLFLLLETPLGERFMAMKGLDDNSTGARLHLLSIYDGLSKSDVLLGISASTKRLLIDQNSNFNTIENFWVDMALSFGLIAFSFIALGMLVFMYQVARSGSTGSIAAGIFFLLVASTNNALSIKSPALFVLVSLLLAAQRARTHPQR</sequence>
<organism evidence="2 3">
    <name type="scientific">Celeribacter halophilus</name>
    <dbReference type="NCBI Taxonomy" id="576117"/>
    <lineage>
        <taxon>Bacteria</taxon>
        <taxon>Pseudomonadati</taxon>
        <taxon>Pseudomonadota</taxon>
        <taxon>Alphaproteobacteria</taxon>
        <taxon>Rhodobacterales</taxon>
        <taxon>Roseobacteraceae</taxon>
        <taxon>Celeribacter</taxon>
    </lineage>
</organism>
<proteinExistence type="predicted"/>
<feature type="transmembrane region" description="Helical" evidence="1">
    <location>
        <begin position="140"/>
        <end position="158"/>
    </location>
</feature>
<dbReference type="EMBL" id="FORY01000025">
    <property type="protein sequence ID" value="SFK06645.1"/>
    <property type="molecule type" value="Genomic_DNA"/>
</dbReference>
<keyword evidence="1" id="KW-0812">Transmembrane</keyword>
<accession>A0A1I3WGL4</accession>
<dbReference type="OrthoDB" id="7987387at2"/>
<dbReference type="GeneID" id="98666058"/>
<keyword evidence="3" id="KW-1185">Reference proteome</keyword>
<feature type="transmembrane region" description="Helical" evidence="1">
    <location>
        <begin position="209"/>
        <end position="234"/>
    </location>
</feature>
<dbReference type="AlphaFoldDB" id="A0A1I3WGL4"/>
<dbReference type="Proteomes" id="UP000183299">
    <property type="component" value="Unassembled WGS sequence"/>
</dbReference>
<feature type="transmembrane region" description="Helical" evidence="1">
    <location>
        <begin position="372"/>
        <end position="405"/>
    </location>
</feature>
<evidence type="ECO:0000313" key="2">
    <source>
        <dbReference type="EMBL" id="SFK06645.1"/>
    </source>
</evidence>
<feature type="transmembrane region" description="Helical" evidence="1">
    <location>
        <begin position="108"/>
        <end position="128"/>
    </location>
</feature>
<protein>
    <recommendedName>
        <fullName evidence="4">O-antigen ligase like membrane protein</fullName>
    </recommendedName>
</protein>
<evidence type="ECO:0000313" key="3">
    <source>
        <dbReference type="Proteomes" id="UP000183299"/>
    </source>
</evidence>
<feature type="transmembrane region" description="Helical" evidence="1">
    <location>
        <begin position="21"/>
        <end position="42"/>
    </location>
</feature>
<gene>
    <name evidence="2" type="ORF">SAMN04488138_1258</name>
</gene>
<feature type="transmembrane region" description="Helical" evidence="1">
    <location>
        <begin position="178"/>
        <end position="197"/>
    </location>
</feature>
<evidence type="ECO:0008006" key="4">
    <source>
        <dbReference type="Google" id="ProtNLM"/>
    </source>
</evidence>